<comment type="similarity">
    <text evidence="1">Belongs to the bacterial solute-binding protein 1 family.</text>
</comment>
<dbReference type="EMBL" id="BMFY01000004">
    <property type="protein sequence ID" value="GGA11659.1"/>
    <property type="molecule type" value="Genomic_DNA"/>
</dbReference>
<dbReference type="SUPFAM" id="SSF53850">
    <property type="entry name" value="Periplasmic binding protein-like II"/>
    <property type="match status" value="1"/>
</dbReference>
<dbReference type="Proteomes" id="UP000616114">
    <property type="component" value="Unassembled WGS sequence"/>
</dbReference>
<dbReference type="Pfam" id="PF01547">
    <property type="entry name" value="SBP_bac_1"/>
    <property type="match status" value="1"/>
</dbReference>
<evidence type="ECO:0000256" key="1">
    <source>
        <dbReference type="ARBA" id="ARBA00008520"/>
    </source>
</evidence>
<dbReference type="GO" id="GO:0042956">
    <property type="term" value="P:maltodextrin transmembrane transport"/>
    <property type="evidence" value="ECO:0007669"/>
    <property type="project" value="TreeGrafter"/>
</dbReference>
<dbReference type="InterPro" id="IPR006059">
    <property type="entry name" value="SBP"/>
</dbReference>
<keyword evidence="5" id="KW-1185">Reference proteome</keyword>
<reference evidence="4" key="2">
    <citation type="submission" date="2020-09" db="EMBL/GenBank/DDBJ databases">
        <authorList>
            <person name="Sun Q."/>
            <person name="Zhou Y."/>
        </authorList>
    </citation>
    <scope>NUCLEOTIDE SEQUENCE</scope>
    <source>
        <strain evidence="4">CGMCC 1.12785</strain>
    </source>
</reference>
<evidence type="ECO:0000313" key="5">
    <source>
        <dbReference type="Proteomes" id="UP000616114"/>
    </source>
</evidence>
<proteinExistence type="inferred from homology"/>
<dbReference type="Gene3D" id="3.40.190.10">
    <property type="entry name" value="Periplasmic binding protein-like II"/>
    <property type="match status" value="2"/>
</dbReference>
<dbReference type="GO" id="GO:0015768">
    <property type="term" value="P:maltose transport"/>
    <property type="evidence" value="ECO:0007669"/>
    <property type="project" value="TreeGrafter"/>
</dbReference>
<accession>A0A8J2TXB2</accession>
<dbReference type="GO" id="GO:0055052">
    <property type="term" value="C:ATP-binding cassette (ABC) transporter complex, substrate-binding subunit-containing"/>
    <property type="evidence" value="ECO:0007669"/>
    <property type="project" value="TreeGrafter"/>
</dbReference>
<dbReference type="GO" id="GO:1901982">
    <property type="term" value="F:maltose binding"/>
    <property type="evidence" value="ECO:0007669"/>
    <property type="project" value="TreeGrafter"/>
</dbReference>
<dbReference type="AlphaFoldDB" id="A0A8J2TXB2"/>
<evidence type="ECO:0000256" key="2">
    <source>
        <dbReference type="ARBA" id="ARBA00022448"/>
    </source>
</evidence>
<keyword evidence="2" id="KW-0813">Transport</keyword>
<protein>
    <submittedName>
        <fullName evidence="4">ABC transporter substrate-binding protein</fullName>
    </submittedName>
</protein>
<dbReference type="PANTHER" id="PTHR30061">
    <property type="entry name" value="MALTOSE-BINDING PERIPLASMIC PROTEIN"/>
    <property type="match status" value="1"/>
</dbReference>
<evidence type="ECO:0000256" key="3">
    <source>
        <dbReference type="ARBA" id="ARBA00022729"/>
    </source>
</evidence>
<name>A0A8J2TXB2_9MICO</name>
<dbReference type="PANTHER" id="PTHR30061:SF50">
    <property type="entry name" value="MALTOSE_MALTODEXTRIN-BINDING PERIPLASMIC PROTEIN"/>
    <property type="match status" value="1"/>
</dbReference>
<organism evidence="4 5">
    <name type="scientific">Sediminivirga luteola</name>
    <dbReference type="NCBI Taxonomy" id="1774748"/>
    <lineage>
        <taxon>Bacteria</taxon>
        <taxon>Bacillati</taxon>
        <taxon>Actinomycetota</taxon>
        <taxon>Actinomycetes</taxon>
        <taxon>Micrococcales</taxon>
        <taxon>Brevibacteriaceae</taxon>
        <taxon>Sediminivirga</taxon>
    </lineage>
</organism>
<reference evidence="4" key="1">
    <citation type="journal article" date="2014" name="Int. J. Syst. Evol. Microbiol.">
        <title>Complete genome sequence of Corynebacterium casei LMG S-19264T (=DSM 44701T), isolated from a smear-ripened cheese.</title>
        <authorList>
            <consortium name="US DOE Joint Genome Institute (JGI-PGF)"/>
            <person name="Walter F."/>
            <person name="Albersmeier A."/>
            <person name="Kalinowski J."/>
            <person name="Ruckert C."/>
        </authorList>
    </citation>
    <scope>NUCLEOTIDE SEQUENCE</scope>
    <source>
        <strain evidence="4">CGMCC 1.12785</strain>
    </source>
</reference>
<evidence type="ECO:0000313" key="4">
    <source>
        <dbReference type="EMBL" id="GGA11659.1"/>
    </source>
</evidence>
<keyword evidence="3" id="KW-0732">Signal</keyword>
<comment type="caution">
    <text evidence="4">The sequence shown here is derived from an EMBL/GenBank/DDBJ whole genome shotgun (WGS) entry which is preliminary data.</text>
</comment>
<gene>
    <name evidence="4" type="ORF">GCM10011333_13120</name>
</gene>
<sequence length="397" mass="43052">MWYINPDDGGQATLAERCTEEAAGAYRIQVSLLPRDADGQREQLIRRLASQDASIDMMSLDPVYVPEMANAGYLVPVPDEYVEEFTANAVESSVASSTWEDELIAAPFWANTQLLWYRESVAEAAGLDMDEPVTWDQLIEAAASQDKELGVQGIRAEALTVWINALIESAGGHIVENPEASADEVQLGIDSPAGQKAAEIMSTIGQEGLGGPSFSNQDENGAMLRFQGDTGSFMVNWPFVYAATAASVDGGSLDQEVLDDMAWTFYPATEEGTESRPPLGGINIGVSSYSAHPDEAFQAIECIRSTDNQAEYMVTNGNPASDTRAYEDPEVQEQYPMADIIRESLERAAPRPMTPYYNEVTGGLQRSWHPPAGLDPQTTPAASADLIEQILRGEALL</sequence>